<keyword evidence="1" id="KW-1133">Transmembrane helix</keyword>
<dbReference type="EMBL" id="NIBQ01000002">
    <property type="protein sequence ID" value="OUZ33002.1"/>
    <property type="molecule type" value="Genomic_DNA"/>
</dbReference>
<evidence type="ECO:0008006" key="5">
    <source>
        <dbReference type="Google" id="ProtNLM"/>
    </source>
</evidence>
<evidence type="ECO:0000313" key="3">
    <source>
        <dbReference type="EMBL" id="WYJ93865.1"/>
    </source>
</evidence>
<reference evidence="3" key="3">
    <citation type="submission" date="2024-03" db="EMBL/GenBank/DDBJ databases">
        <title>The Genome Sequence of Enterococcus sp. DIV0238c.</title>
        <authorList>
            <consortium name="The Broad Institute Genomics Platform"/>
            <consortium name="The Broad Institute Microbial Omics Core"/>
            <consortium name="The Broad Institute Genomic Center for Infectious Diseases"/>
            <person name="Earl A."/>
            <person name="Manson A."/>
            <person name="Gilmore M."/>
            <person name="Schwartman J."/>
            <person name="Shea T."/>
            <person name="Abouelleil A."/>
            <person name="Cao P."/>
            <person name="Chapman S."/>
            <person name="Cusick C."/>
            <person name="Young S."/>
            <person name="Neafsey D."/>
            <person name="Nusbaum C."/>
            <person name="Birren B."/>
        </authorList>
    </citation>
    <scope>NUCLEOTIDE SEQUENCE</scope>
    <source>
        <strain evidence="3">9D6_DIV0238</strain>
    </source>
</reference>
<reference evidence="2" key="1">
    <citation type="submission" date="2017-05" db="EMBL/GenBank/DDBJ databases">
        <title>The Genome Sequence of Enterococcus sp. 9D6_DIV0238.</title>
        <authorList>
            <consortium name="The Broad Institute Genomics Platform"/>
            <consortium name="The Broad Institute Genomic Center for Infectious Diseases"/>
            <person name="Earl A."/>
            <person name="Manson A."/>
            <person name="Schwartman J."/>
            <person name="Gilmore M."/>
            <person name="Abouelleil A."/>
            <person name="Cao P."/>
            <person name="Chapman S."/>
            <person name="Cusick C."/>
            <person name="Shea T."/>
            <person name="Young S."/>
            <person name="Neafsey D."/>
            <person name="Nusbaum C."/>
            <person name="Birren B."/>
        </authorList>
    </citation>
    <scope>NUCLEOTIDE SEQUENCE [LARGE SCALE GENOMIC DNA]</scope>
    <source>
        <strain evidence="2">9D6_DIV0238</strain>
    </source>
</reference>
<gene>
    <name evidence="3" type="ORF">A5889_001367</name>
    <name evidence="2" type="ORF">A5889_001711</name>
</gene>
<protein>
    <recommendedName>
        <fullName evidence="5">Alkaline shock response membrane anchor protein AmaP</fullName>
    </recommendedName>
</protein>
<evidence type="ECO:0000313" key="4">
    <source>
        <dbReference type="Proteomes" id="UP000196151"/>
    </source>
</evidence>
<feature type="transmembrane region" description="Helical" evidence="1">
    <location>
        <begin position="7"/>
        <end position="27"/>
    </location>
</feature>
<keyword evidence="4" id="KW-1185">Reference proteome</keyword>
<evidence type="ECO:0000313" key="2">
    <source>
        <dbReference type="EMBL" id="OUZ33002.1"/>
    </source>
</evidence>
<dbReference type="OrthoDB" id="2183686at2"/>
<evidence type="ECO:0000256" key="1">
    <source>
        <dbReference type="SAM" id="Phobius"/>
    </source>
</evidence>
<keyword evidence="1" id="KW-0472">Membrane</keyword>
<dbReference type="AlphaFoldDB" id="A0A200J704"/>
<sequence length="186" mass="20920">MRLLKGIISLLLIAGIFGIVGLYSQIVDLGVVSTFFQNLLLQSDWLVYFYQGLLFVLLVLTGLIFLLIVFKPVTKKVIHIPKTMGQIDLPVQTLEAIARSSVKEIVKTDTVQVKVKLSKAEMANIDVILSDLEQEAFLSKSKQIREKLILSFKQMANIEVNKTKIVFKKQKNDSTVVDNKKGTRVI</sequence>
<dbReference type="RefSeq" id="WP_087640830.1">
    <property type="nucleotide sequence ID" value="NZ_CP147246.1"/>
</dbReference>
<dbReference type="NCBIfam" id="NF033218">
    <property type="entry name" value="anchor_AmaP"/>
    <property type="match status" value="1"/>
</dbReference>
<proteinExistence type="predicted"/>
<dbReference type="EMBL" id="CP147246">
    <property type="protein sequence ID" value="WYJ93865.1"/>
    <property type="molecule type" value="Genomic_DNA"/>
</dbReference>
<feature type="transmembrane region" description="Helical" evidence="1">
    <location>
        <begin position="47"/>
        <end position="70"/>
    </location>
</feature>
<keyword evidence="1" id="KW-0812">Transmembrane</keyword>
<reference evidence="3" key="2">
    <citation type="submission" date="2017-05" db="EMBL/GenBank/DDBJ databases">
        <authorList>
            <consortium name="The Broad Institute Genomics Platform"/>
            <consortium name="The Broad Institute Genomic Center for Infectious Diseases"/>
            <person name="Earl A."/>
            <person name="Manson A."/>
            <person name="Schwartman J."/>
            <person name="Gilmore M."/>
            <person name="Abouelleil A."/>
            <person name="Cao P."/>
            <person name="Chapman S."/>
            <person name="Cusick C."/>
            <person name="Shea T."/>
            <person name="Young S."/>
            <person name="Neafsey D."/>
            <person name="Nusbaum C."/>
            <person name="Birren B."/>
        </authorList>
    </citation>
    <scope>NUCLEOTIDE SEQUENCE</scope>
    <source>
        <strain evidence="3">9D6_DIV0238</strain>
    </source>
</reference>
<name>A0A200J704_9ENTE</name>
<dbReference type="Proteomes" id="UP000196151">
    <property type="component" value="Chromosome"/>
</dbReference>
<organism evidence="2">
    <name type="scientific">Candidatus Enterococcus dunnyi</name>
    <dbReference type="NCBI Taxonomy" id="1834192"/>
    <lineage>
        <taxon>Bacteria</taxon>
        <taxon>Bacillati</taxon>
        <taxon>Bacillota</taxon>
        <taxon>Bacilli</taxon>
        <taxon>Lactobacillales</taxon>
        <taxon>Enterococcaceae</taxon>
        <taxon>Enterococcus</taxon>
    </lineage>
</organism>
<accession>A0A200J704</accession>